<gene>
    <name evidence="6" type="ORF">RKE40_00835</name>
</gene>
<dbReference type="SUPFAM" id="SSF55781">
    <property type="entry name" value="GAF domain-like"/>
    <property type="match status" value="1"/>
</dbReference>
<feature type="domain" description="IclR-ED" evidence="5">
    <location>
        <begin position="87"/>
        <end position="270"/>
    </location>
</feature>
<dbReference type="InterPro" id="IPR014757">
    <property type="entry name" value="Tscrpt_reg_IclR_C"/>
</dbReference>
<accession>A0ABU3S108</accession>
<dbReference type="InterPro" id="IPR036388">
    <property type="entry name" value="WH-like_DNA-bd_sf"/>
</dbReference>
<dbReference type="PROSITE" id="PS51077">
    <property type="entry name" value="HTH_ICLR"/>
    <property type="match status" value="1"/>
</dbReference>
<keyword evidence="7" id="KW-1185">Reference proteome</keyword>
<evidence type="ECO:0000313" key="7">
    <source>
        <dbReference type="Proteomes" id="UP001254257"/>
    </source>
</evidence>
<dbReference type="Gene3D" id="3.30.450.40">
    <property type="match status" value="1"/>
</dbReference>
<dbReference type="Pfam" id="PF01614">
    <property type="entry name" value="IclR_C"/>
    <property type="match status" value="1"/>
</dbReference>
<keyword evidence="2" id="KW-0238">DNA-binding</keyword>
<dbReference type="NCBIfam" id="NF045644">
    <property type="entry name" value="TransRegBhcR"/>
    <property type="match status" value="1"/>
</dbReference>
<dbReference type="InterPro" id="IPR050707">
    <property type="entry name" value="HTH_MetabolicPath_Reg"/>
</dbReference>
<keyword evidence="3" id="KW-0804">Transcription</keyword>
<dbReference type="SUPFAM" id="SSF46785">
    <property type="entry name" value="Winged helix' DNA-binding domain"/>
    <property type="match status" value="1"/>
</dbReference>
<sequence length="278" mass="30364">MSAIEQRKGRGRPRSLKSAVVGGAVQALDRGLTLLEILAEEDGLTLSELSRRSGVSASTVHRILLTLESRAYVQHDMERGLWLVGVGAFKTGSAFLRNRRVASMGRAAMHALMEATGETVNLGIEDDGEVVFISQIESHDTLRAFFRAGSRGAMHASGVGKALLAEFPEHRVRQICAVRRLERFTEHTITDLGELLSELTQGRRNGWALDDEERSLGMRCVAAPIFNEHAEAIAGVSVSGPAVRVTPRKLDDYGPMVRRAADEITRSIGGRLPKREEA</sequence>
<dbReference type="PANTHER" id="PTHR30136">
    <property type="entry name" value="HELIX-TURN-HELIX TRANSCRIPTIONAL REGULATOR, ICLR FAMILY"/>
    <property type="match status" value="1"/>
</dbReference>
<dbReference type="SMART" id="SM00346">
    <property type="entry name" value="HTH_ICLR"/>
    <property type="match status" value="1"/>
</dbReference>
<evidence type="ECO:0000256" key="1">
    <source>
        <dbReference type="ARBA" id="ARBA00023015"/>
    </source>
</evidence>
<dbReference type="InterPro" id="IPR036390">
    <property type="entry name" value="WH_DNA-bd_sf"/>
</dbReference>
<evidence type="ECO:0000259" key="4">
    <source>
        <dbReference type="PROSITE" id="PS51077"/>
    </source>
</evidence>
<name>A0ABU3S108_9HYPH</name>
<dbReference type="Pfam" id="PF09339">
    <property type="entry name" value="HTH_IclR"/>
    <property type="match status" value="1"/>
</dbReference>
<dbReference type="InterPro" id="IPR054844">
    <property type="entry name" value="TransRegBhcR"/>
</dbReference>
<dbReference type="InterPro" id="IPR005471">
    <property type="entry name" value="Tscrpt_reg_IclR_N"/>
</dbReference>
<evidence type="ECO:0000256" key="3">
    <source>
        <dbReference type="ARBA" id="ARBA00023163"/>
    </source>
</evidence>
<dbReference type="RefSeq" id="WP_316016348.1">
    <property type="nucleotide sequence ID" value="NZ_JAWDID010000001.1"/>
</dbReference>
<evidence type="ECO:0000256" key="2">
    <source>
        <dbReference type="ARBA" id="ARBA00023125"/>
    </source>
</evidence>
<dbReference type="EMBL" id="JAWDID010000001">
    <property type="protein sequence ID" value="MDU0338402.1"/>
    <property type="molecule type" value="Genomic_DNA"/>
</dbReference>
<reference evidence="6 7" key="1">
    <citation type="submission" date="2023-09" db="EMBL/GenBank/DDBJ databases">
        <title>Whole genome shotgun sequencing (WGS) of Bosea sp. ZW T0_25, isolated from stored onions (Allium cepa).</title>
        <authorList>
            <person name="Stoll D.A."/>
            <person name="Huch M."/>
        </authorList>
    </citation>
    <scope>NUCLEOTIDE SEQUENCE [LARGE SCALE GENOMIC DNA]</scope>
    <source>
        <strain evidence="6 7">ZW T0_25</strain>
    </source>
</reference>
<comment type="caution">
    <text evidence="6">The sequence shown here is derived from an EMBL/GenBank/DDBJ whole genome shotgun (WGS) entry which is preliminary data.</text>
</comment>
<dbReference type="Gene3D" id="1.10.10.10">
    <property type="entry name" value="Winged helix-like DNA-binding domain superfamily/Winged helix DNA-binding domain"/>
    <property type="match status" value="1"/>
</dbReference>
<keyword evidence="1" id="KW-0805">Transcription regulation</keyword>
<evidence type="ECO:0000313" key="6">
    <source>
        <dbReference type="EMBL" id="MDU0338402.1"/>
    </source>
</evidence>
<proteinExistence type="predicted"/>
<evidence type="ECO:0000259" key="5">
    <source>
        <dbReference type="PROSITE" id="PS51078"/>
    </source>
</evidence>
<organism evidence="6 7">
    <name type="scientific">Bosea rubneri</name>
    <dbReference type="NCBI Taxonomy" id="3075434"/>
    <lineage>
        <taxon>Bacteria</taxon>
        <taxon>Pseudomonadati</taxon>
        <taxon>Pseudomonadota</taxon>
        <taxon>Alphaproteobacteria</taxon>
        <taxon>Hyphomicrobiales</taxon>
        <taxon>Boseaceae</taxon>
        <taxon>Bosea</taxon>
    </lineage>
</organism>
<protein>
    <submittedName>
        <fullName evidence="6">IclR family transcriptional regulator</fullName>
    </submittedName>
</protein>
<feature type="domain" description="HTH iclR-type" evidence="4">
    <location>
        <begin position="25"/>
        <end position="86"/>
    </location>
</feature>
<dbReference type="PROSITE" id="PS51078">
    <property type="entry name" value="ICLR_ED"/>
    <property type="match status" value="1"/>
</dbReference>
<dbReference type="InterPro" id="IPR029016">
    <property type="entry name" value="GAF-like_dom_sf"/>
</dbReference>
<dbReference type="PANTHER" id="PTHR30136:SF24">
    <property type="entry name" value="HTH-TYPE TRANSCRIPTIONAL REPRESSOR ALLR"/>
    <property type="match status" value="1"/>
</dbReference>
<dbReference type="Proteomes" id="UP001254257">
    <property type="component" value="Unassembled WGS sequence"/>
</dbReference>